<evidence type="ECO:0000256" key="1">
    <source>
        <dbReference type="ARBA" id="ARBA00022649"/>
    </source>
</evidence>
<dbReference type="Pfam" id="PF05016">
    <property type="entry name" value="ParE_toxin"/>
    <property type="match status" value="1"/>
</dbReference>
<dbReference type="RefSeq" id="WP_137091738.1">
    <property type="nucleotide sequence ID" value="NZ_CP028923.1"/>
</dbReference>
<dbReference type="Proteomes" id="UP000298616">
    <property type="component" value="Chromosome"/>
</dbReference>
<dbReference type="InterPro" id="IPR007712">
    <property type="entry name" value="RelE/ParE_toxin"/>
</dbReference>
<organism evidence="2 3">
    <name type="scientific">Mangrovivirga cuniculi</name>
    <dbReference type="NCBI Taxonomy" id="2715131"/>
    <lineage>
        <taxon>Bacteria</taxon>
        <taxon>Pseudomonadati</taxon>
        <taxon>Bacteroidota</taxon>
        <taxon>Cytophagia</taxon>
        <taxon>Cytophagales</taxon>
        <taxon>Mangrovivirgaceae</taxon>
        <taxon>Mangrovivirga</taxon>
    </lineage>
</organism>
<reference evidence="2 3" key="1">
    <citation type="submission" date="2018-04" db="EMBL/GenBank/DDBJ databases">
        <title>Complete genome uncultured novel isolate.</title>
        <authorList>
            <person name="Merlino G."/>
        </authorList>
    </citation>
    <scope>NUCLEOTIDE SEQUENCE [LARGE SCALE GENOMIC DNA]</scope>
    <source>
        <strain evidence="3">R1DC9</strain>
    </source>
</reference>
<accession>A0A4D7JMR1</accession>
<dbReference type="EMBL" id="CP028923">
    <property type="protein sequence ID" value="QCK16143.1"/>
    <property type="molecule type" value="Genomic_DNA"/>
</dbReference>
<gene>
    <name evidence="2" type="ORF">DCC35_16040</name>
</gene>
<evidence type="ECO:0000313" key="2">
    <source>
        <dbReference type="EMBL" id="QCK16143.1"/>
    </source>
</evidence>
<dbReference type="KEGG" id="fpf:DCC35_16040"/>
<protein>
    <submittedName>
        <fullName evidence="2">Type II toxin-antitoxin system RelE/ParE family toxin</fullName>
    </submittedName>
</protein>
<proteinExistence type="predicted"/>
<keyword evidence="3" id="KW-1185">Reference proteome</keyword>
<keyword evidence="1" id="KW-1277">Toxin-antitoxin system</keyword>
<dbReference type="InterPro" id="IPR035093">
    <property type="entry name" value="RelE/ParE_toxin_dom_sf"/>
</dbReference>
<sequence>MVKYEVIWSKSAVKDKFGILEYWFKRNKSKTYSIRLNNLFNQTIKLISTNPESGKKSDYKNIRIKIVRHYLIFYLIKSNRIEIIRIWDSRRDFKNLKI</sequence>
<name>A0A4D7JMR1_9BACT</name>
<evidence type="ECO:0000313" key="3">
    <source>
        <dbReference type="Proteomes" id="UP000298616"/>
    </source>
</evidence>
<dbReference type="Gene3D" id="3.30.2310.20">
    <property type="entry name" value="RelE-like"/>
    <property type="match status" value="1"/>
</dbReference>
<dbReference type="OrthoDB" id="1098070at2"/>
<dbReference type="AlphaFoldDB" id="A0A4D7JMR1"/>